<proteinExistence type="inferred from homology"/>
<evidence type="ECO:0000256" key="5">
    <source>
        <dbReference type="ARBA" id="ARBA00022845"/>
    </source>
</evidence>
<dbReference type="CDD" id="cd22497">
    <property type="entry name" value="KH-I_IGF2BP2_rpt3"/>
    <property type="match status" value="1"/>
</dbReference>
<evidence type="ECO:0000313" key="10">
    <source>
        <dbReference type="Proteomes" id="UP000265200"/>
    </source>
</evidence>
<dbReference type="PANTHER" id="PTHR10288">
    <property type="entry name" value="KH DOMAIN CONTAINING RNA BINDING PROTEIN"/>
    <property type="match status" value="1"/>
</dbReference>
<keyword evidence="3" id="KW-0677">Repeat</keyword>
<reference evidence="9" key="3">
    <citation type="submission" date="2025-08" db="UniProtKB">
        <authorList>
            <consortium name="Ensembl"/>
        </authorList>
    </citation>
    <scope>IDENTIFICATION</scope>
    <source>
        <strain evidence="9">HSOK</strain>
    </source>
</reference>
<accession>A0A3P9IQU8</accession>
<dbReference type="SMART" id="SM00322">
    <property type="entry name" value="KH"/>
    <property type="match status" value="3"/>
</dbReference>
<dbReference type="InterPro" id="IPR004087">
    <property type="entry name" value="KH_dom"/>
</dbReference>
<evidence type="ECO:0000256" key="2">
    <source>
        <dbReference type="ARBA" id="ARBA00022448"/>
    </source>
</evidence>
<reference evidence="9 10" key="2">
    <citation type="submission" date="2017-04" db="EMBL/GenBank/DDBJ databases">
        <title>CpG methylation of centromeres and impact of large insertions on vertebrate speciation.</title>
        <authorList>
            <person name="Ichikawa K."/>
            <person name="Yoshimura J."/>
            <person name="Morishita S."/>
        </authorList>
    </citation>
    <scope>NUCLEOTIDE SEQUENCE</scope>
    <source>
        <strain evidence="9 10">HSOK</strain>
    </source>
</reference>
<dbReference type="InterPro" id="IPR035979">
    <property type="entry name" value="RBD_domain_sf"/>
</dbReference>
<keyword evidence="6" id="KW-0694">RNA-binding</keyword>
<dbReference type="FunFam" id="3.30.1370.10:FF:000026">
    <property type="entry name" value="Insulin-like growth factor 2 mRNA-binding protein 3"/>
    <property type="match status" value="1"/>
</dbReference>
<reference key="1">
    <citation type="journal article" date="2007" name="Nature">
        <title>The medaka draft genome and insights into vertebrate genome evolution.</title>
        <authorList>
            <person name="Kasahara M."/>
            <person name="Naruse K."/>
            <person name="Sasaki S."/>
            <person name="Nakatani Y."/>
            <person name="Qu W."/>
            <person name="Ahsan B."/>
            <person name="Yamada T."/>
            <person name="Nagayasu Y."/>
            <person name="Doi K."/>
            <person name="Kasai Y."/>
            <person name="Jindo T."/>
            <person name="Kobayashi D."/>
            <person name="Shimada A."/>
            <person name="Toyoda A."/>
            <person name="Kuroki Y."/>
            <person name="Fujiyama A."/>
            <person name="Sasaki T."/>
            <person name="Shimizu A."/>
            <person name="Asakawa S."/>
            <person name="Shimizu N."/>
            <person name="Hashimoto S."/>
            <person name="Yang J."/>
            <person name="Lee Y."/>
            <person name="Matsushima K."/>
            <person name="Sugano S."/>
            <person name="Sakaizumi M."/>
            <person name="Narita T."/>
            <person name="Ohishi K."/>
            <person name="Haga S."/>
            <person name="Ohta F."/>
            <person name="Nomoto H."/>
            <person name="Nogata K."/>
            <person name="Morishita T."/>
            <person name="Endo T."/>
            <person name="Shin-I T."/>
            <person name="Takeda H."/>
            <person name="Morishita S."/>
            <person name="Kohara Y."/>
        </authorList>
    </citation>
    <scope>NUCLEOTIDE SEQUENCE [LARGE SCALE GENOMIC DNA]</scope>
    <source>
        <strain>Hd-rR</strain>
    </source>
</reference>
<evidence type="ECO:0000256" key="3">
    <source>
        <dbReference type="ARBA" id="ARBA00022737"/>
    </source>
</evidence>
<feature type="region of interest" description="Disordered" evidence="7">
    <location>
        <begin position="546"/>
        <end position="566"/>
    </location>
</feature>
<feature type="domain" description="RRM" evidence="8">
    <location>
        <begin position="81"/>
        <end position="156"/>
    </location>
</feature>
<evidence type="ECO:0000256" key="6">
    <source>
        <dbReference type="PROSITE-ProRule" id="PRU00176"/>
    </source>
</evidence>
<sequence length="566" mass="61929">MNKLYVGNLSPSVTVEDLQQLFEEKQLPVAEQVLLKSGYAFVDFPDQNSAIKAIENLSGKVELHGKVIEVDYSVPKRLRSRKIQIRNIPPHLQWEVLDGLLAQYGTVDNVEQVNTDTETAVVNVTYATKDEAKVAIEKLTGHQFDNYSLKVSYIMDMDAAPPVQAPRARRGGRSSRDYGAPQPGPSGGYSSPRPRQQDFPLRMLVPTQFVGAIIGKEGLTIKNVTKQTQSKNEEIPLKILAHNSLVGRLIGKEGRNLKKIEEETGTKITISSLQDLTICNPERTITVKGSLEACCKAEVEIMKKLKEAYENDIAAINQQANLIPGLNLNALGIFSSGLPVLPPAAGSRGAVPPMPPAGYNPFLSHSSHLSGLYGVPPTSAIPHQHSQQAPEQEVVYLFIPTQAVGALIGKKGQHIKQLAHFAGASIKIAPAESPDVTERMVIITGTPEAQFKAQGRIFGKLKEENFFSAKEEVKLETHIKVPSSAAGRVIGKGGKTVNELQNLTSAEVIVPRDQIPDENDEVFVKISGHFFASQTAQRKIREIIQQVKQQEQKHQQGPPVSPHHSK</sequence>
<dbReference type="FunFam" id="3.30.310.210:FF:000001">
    <property type="entry name" value="insulin-like growth factor 2 mRNA-binding protein 1 isoform X1"/>
    <property type="match status" value="1"/>
</dbReference>
<dbReference type="SUPFAM" id="SSF54791">
    <property type="entry name" value="Eukaryotic type KH-domain (KH-domain type I)"/>
    <property type="match status" value="4"/>
</dbReference>
<organism evidence="9 10">
    <name type="scientific">Oryzias latipes</name>
    <name type="common">Japanese rice fish</name>
    <name type="synonym">Japanese killifish</name>
    <dbReference type="NCBI Taxonomy" id="8090"/>
    <lineage>
        <taxon>Eukaryota</taxon>
        <taxon>Metazoa</taxon>
        <taxon>Chordata</taxon>
        <taxon>Craniata</taxon>
        <taxon>Vertebrata</taxon>
        <taxon>Euteleostomi</taxon>
        <taxon>Actinopterygii</taxon>
        <taxon>Neopterygii</taxon>
        <taxon>Teleostei</taxon>
        <taxon>Neoteleostei</taxon>
        <taxon>Acanthomorphata</taxon>
        <taxon>Ovalentaria</taxon>
        <taxon>Atherinomorphae</taxon>
        <taxon>Beloniformes</taxon>
        <taxon>Adrianichthyidae</taxon>
        <taxon>Oryziinae</taxon>
        <taxon>Oryzias</taxon>
    </lineage>
</organism>
<dbReference type="Pfam" id="PF00013">
    <property type="entry name" value="KH_1"/>
    <property type="match status" value="4"/>
</dbReference>
<dbReference type="CDD" id="cd22500">
    <property type="entry name" value="KH-I_IGF2BP2_rpt4"/>
    <property type="match status" value="1"/>
</dbReference>
<dbReference type="Gene3D" id="3.30.310.210">
    <property type="match status" value="1"/>
</dbReference>
<dbReference type="InterPro" id="IPR012677">
    <property type="entry name" value="Nucleotide-bd_a/b_plait_sf"/>
</dbReference>
<reference evidence="9" key="4">
    <citation type="submission" date="2025-09" db="UniProtKB">
        <authorList>
            <consortium name="Ensembl"/>
        </authorList>
    </citation>
    <scope>IDENTIFICATION</scope>
    <source>
        <strain evidence="9">HSOK</strain>
    </source>
</reference>
<dbReference type="InterPro" id="IPR000504">
    <property type="entry name" value="RRM_dom"/>
</dbReference>
<name>A0A3P9IQU8_ORYLA</name>
<dbReference type="Gene3D" id="3.30.70.330">
    <property type="match status" value="2"/>
</dbReference>
<feature type="region of interest" description="Disordered" evidence="7">
    <location>
        <begin position="163"/>
        <end position="197"/>
    </location>
</feature>
<dbReference type="GO" id="GO:0003723">
    <property type="term" value="F:RNA binding"/>
    <property type="evidence" value="ECO:0007669"/>
    <property type="project" value="UniProtKB-UniRule"/>
</dbReference>
<evidence type="ECO:0000313" key="9">
    <source>
        <dbReference type="Ensembl" id="ENSORLP00015022379.1"/>
    </source>
</evidence>
<keyword evidence="2" id="KW-0813">Transport</keyword>
<dbReference type="Pfam" id="PF00076">
    <property type="entry name" value="RRM_1"/>
    <property type="match status" value="2"/>
</dbReference>
<evidence type="ECO:0000256" key="7">
    <source>
        <dbReference type="SAM" id="MobiDB-lite"/>
    </source>
</evidence>
<evidence type="ECO:0000256" key="1">
    <source>
        <dbReference type="ARBA" id="ARBA00009094"/>
    </source>
</evidence>
<evidence type="ECO:0000259" key="8">
    <source>
        <dbReference type="PROSITE" id="PS50102"/>
    </source>
</evidence>
<dbReference type="PROSITE" id="PS50084">
    <property type="entry name" value="KH_TYPE_1"/>
    <property type="match status" value="4"/>
</dbReference>
<keyword evidence="5" id="KW-0810">Translation regulation</keyword>
<feature type="domain" description="RRM" evidence="8">
    <location>
        <begin position="2"/>
        <end position="75"/>
    </location>
</feature>
<dbReference type="Ensembl" id="ENSORLT00015013154.1">
    <property type="protein sequence ID" value="ENSORLP00015022379.1"/>
    <property type="gene ID" value="ENSORLG00015001778.1"/>
</dbReference>
<dbReference type="GO" id="GO:0051028">
    <property type="term" value="P:mRNA transport"/>
    <property type="evidence" value="ECO:0007669"/>
    <property type="project" value="UniProtKB-KW"/>
</dbReference>
<dbReference type="InterPro" id="IPR004088">
    <property type="entry name" value="KH_dom_type_1"/>
</dbReference>
<dbReference type="SMART" id="SM00360">
    <property type="entry name" value="RRM"/>
    <property type="match status" value="2"/>
</dbReference>
<protein>
    <submittedName>
        <fullName evidence="9">Insulin-like growth factor 2 mRNA binding protein 2a</fullName>
    </submittedName>
</protein>
<dbReference type="PROSITE" id="PS50102">
    <property type="entry name" value="RRM"/>
    <property type="match status" value="2"/>
</dbReference>
<dbReference type="SUPFAM" id="SSF54928">
    <property type="entry name" value="RNA-binding domain, RBD"/>
    <property type="match status" value="1"/>
</dbReference>
<evidence type="ECO:0000256" key="4">
    <source>
        <dbReference type="ARBA" id="ARBA00022816"/>
    </source>
</evidence>
<dbReference type="Gene3D" id="3.30.1370.10">
    <property type="entry name" value="K Homology domain, type 1"/>
    <property type="match status" value="2"/>
</dbReference>
<keyword evidence="4" id="KW-0509">mRNA transport</keyword>
<comment type="similarity">
    <text evidence="1">Belongs to the RRM IMP/VICKZ family.</text>
</comment>
<dbReference type="GO" id="GO:0006417">
    <property type="term" value="P:regulation of translation"/>
    <property type="evidence" value="ECO:0007669"/>
    <property type="project" value="UniProtKB-KW"/>
</dbReference>
<dbReference type="AlphaFoldDB" id="A0A3P9IQU8"/>
<dbReference type="Proteomes" id="UP000265200">
    <property type="component" value="Chromosome 21"/>
</dbReference>
<dbReference type="InterPro" id="IPR036612">
    <property type="entry name" value="KH_dom_type_1_sf"/>
</dbReference>